<dbReference type="Gene3D" id="3.40.50.300">
    <property type="entry name" value="P-loop containing nucleotide triphosphate hydrolases"/>
    <property type="match status" value="2"/>
</dbReference>
<evidence type="ECO:0000256" key="12">
    <source>
        <dbReference type="ARBA" id="ARBA00070128"/>
    </source>
</evidence>
<dbReference type="InterPro" id="IPR048635">
    <property type="entry name" value="MFD_D3"/>
</dbReference>
<dbReference type="InterPro" id="IPR003711">
    <property type="entry name" value="CarD-like/TRCF_RID"/>
</dbReference>
<evidence type="ECO:0000256" key="5">
    <source>
        <dbReference type="ARBA" id="ARBA00022801"/>
    </source>
</evidence>
<comment type="subcellular location">
    <subcellularLocation>
        <location evidence="1 13">Cytoplasm</location>
    </subcellularLocation>
</comment>
<comment type="similarity">
    <text evidence="10 13">In the N-terminal section; belongs to the UvrB family.</text>
</comment>
<comment type="function">
    <text evidence="13">Couples transcription and DNA repair by recognizing RNA polymerase (RNAP) stalled at DNA lesions. Mediates ATP-dependent release of RNAP and its truncated transcript from the DNA, and recruitment of nucleotide excision repair machinery to the damaged site.</text>
</comment>
<dbReference type="EC" id="3.6.4.-" evidence="13"/>
<dbReference type="InterPro" id="IPR047112">
    <property type="entry name" value="RecG/Mfd"/>
</dbReference>
<keyword evidence="6" id="KW-0347">Helicase</keyword>
<name>A0AB33UC18_STRSU</name>
<evidence type="ECO:0000313" key="16">
    <source>
        <dbReference type="EMBL" id="CYX66733.1"/>
    </source>
</evidence>
<dbReference type="Gene3D" id="3.30.2060.10">
    <property type="entry name" value="Penicillin-binding protein 1b domain"/>
    <property type="match status" value="1"/>
</dbReference>
<dbReference type="SUPFAM" id="SSF143517">
    <property type="entry name" value="TRCF domain-like"/>
    <property type="match status" value="1"/>
</dbReference>
<keyword evidence="5 13" id="KW-0378">Hydrolase</keyword>
<evidence type="ECO:0000256" key="11">
    <source>
        <dbReference type="ARBA" id="ARBA00061399"/>
    </source>
</evidence>
<keyword evidence="4 13" id="KW-0227">DNA damage</keyword>
<keyword evidence="9 13" id="KW-0234">DNA repair</keyword>
<dbReference type="SUPFAM" id="SSF52540">
    <property type="entry name" value="P-loop containing nucleoside triphosphate hydrolases"/>
    <property type="match status" value="4"/>
</dbReference>
<evidence type="ECO:0000256" key="9">
    <source>
        <dbReference type="ARBA" id="ARBA00023204"/>
    </source>
</evidence>
<dbReference type="GO" id="GO:0000716">
    <property type="term" value="P:transcription-coupled nucleotide-excision repair, DNA damage recognition"/>
    <property type="evidence" value="ECO:0007669"/>
    <property type="project" value="UniProtKB-UniRule"/>
</dbReference>
<dbReference type="InterPro" id="IPR014001">
    <property type="entry name" value="Helicase_ATP-bd"/>
</dbReference>
<feature type="domain" description="Helicase ATP-binding" evidence="14">
    <location>
        <begin position="627"/>
        <end position="788"/>
    </location>
</feature>
<dbReference type="FunFam" id="3.40.50.300:FF:000546">
    <property type="entry name" value="Transcription-repair-coupling factor"/>
    <property type="match status" value="1"/>
</dbReference>
<dbReference type="Pfam" id="PF02559">
    <property type="entry name" value="CarD_TRCF_RID"/>
    <property type="match status" value="1"/>
</dbReference>
<keyword evidence="3 13" id="KW-0547">Nucleotide-binding</keyword>
<dbReference type="PANTHER" id="PTHR47964:SF1">
    <property type="entry name" value="ATP-DEPENDENT DNA HELICASE HOMOLOG RECG, CHLOROPLASTIC"/>
    <property type="match status" value="1"/>
</dbReference>
<dbReference type="AlphaFoldDB" id="A0AB33UC18"/>
<evidence type="ECO:0000259" key="15">
    <source>
        <dbReference type="PROSITE" id="PS51194"/>
    </source>
</evidence>
<dbReference type="GO" id="GO:0016787">
    <property type="term" value="F:hydrolase activity"/>
    <property type="evidence" value="ECO:0007669"/>
    <property type="project" value="UniProtKB-KW"/>
</dbReference>
<comment type="similarity">
    <text evidence="11 13">In the C-terminal section; belongs to the helicase family. RecG subfamily.</text>
</comment>
<evidence type="ECO:0000256" key="1">
    <source>
        <dbReference type="ARBA" id="ARBA00004496"/>
    </source>
</evidence>
<dbReference type="Gene3D" id="3.90.1150.50">
    <property type="entry name" value="Transcription-repair-coupling factor, D7 domain"/>
    <property type="match status" value="1"/>
</dbReference>
<sequence>MNILDLLHKNKQINQWQSGLNKSTRQLLLGLTGTSKSLVMATAYDSMAEKIMIVTATQNDAEKLVADLVAIIGSENVYNFFTDDSPIAEFVFASKERTQSRIDSLNFLTDSTSSGILVASMAACRVLLPSSETYKGSKIKLEVGQEIEVDKLVNNLVNIGYKKVSRVLTQGEFSQRGDILDIFDMQSETPYRIEFFGDEIDGIRIFDVDSQKSLENLDEISISPASDIILSSEDYSRASQYIQTAIEQSTLEEQQSYLREVLADMQTEYRHPDLRKFLSCIYEQSWTLLDYLPKSSPLFLDDFHKIADKQAQFEKEIADLLTDDLQKGKTVSSLKYFASTYAELRKYKPATFFSSFQKGLGNVKFDALYQFTQHPMQEFFHQIPLLKDELTRYAKSDNTVVIQASSDVSVQTLQKTLQEYDIHLPVHAADKLVEGQQQVTIGQLVSGFHLMDEKLVFITEKEIFNKKMKRKTRRTNISNAERIKDYSELAVGDYVVHHVHGIGQYLGIETIEISGIHRDYLTVQYQNSDRISIPVEQIDLLSKYLASDGKAPKVNKLNDGRFQRTKQKVQKQVEDIADDLIKLYAERSQLRGFAFSPDDENQIEFDNYFTHVETDDQLRSIDEIKQDMEKDSPMDRLLVGDVGFGKTEVAMRAAFKAVNDGKQVAILVPTTVLAQQHYANFQERFAEFPVNVDVMSRFKTKAEQEKTLEKLKKGQVDILIGTHRLLSKDVVFADLGLLVIDEEQRFGVKHKERLKELKKKIDVLTLTATPIPRTLQMSMLGIRDLSVIETPPTNRYPVQTYVMETNPSVIRDAMLREIDRGGQVYYLYNKVDTIEQKVSELKELVPEATIGYVHGQMSEIQLENTLYAFVEGEYDILVTTTIIETGVDIPNANTLFIENADHMGLSTLYQLRGRVGRSSRIAYAYLMYRPDKSLTEVAEKRLEAIKGFTELGSGFKIAMQDLSIRGAGNILGAAQSGFIDSVGYEMYSQLLEQAILEKQGKATQRQKSNSEVNLQIDAYLPSDYIGDQRQKIEIYKRIKNIDSRVNYQELQEELIDRFGEYPDVVAYLLEIGLLKSFLDQVFCHTVLRRQHQVTVTFEPMAGQIFLTQDYFEALSVTNLKAQITENKGKLAVVFNIQQKKEYEILEELISFAEKLKEIKARKAE</sequence>
<proteinExistence type="inferred from homology"/>
<evidence type="ECO:0000256" key="2">
    <source>
        <dbReference type="ARBA" id="ARBA00022490"/>
    </source>
</evidence>
<dbReference type="EMBL" id="FILR01000014">
    <property type="protein sequence ID" value="CYX66733.1"/>
    <property type="molecule type" value="Genomic_DNA"/>
</dbReference>
<evidence type="ECO:0000256" key="4">
    <source>
        <dbReference type="ARBA" id="ARBA00022763"/>
    </source>
</evidence>
<dbReference type="GO" id="GO:0006355">
    <property type="term" value="P:regulation of DNA-templated transcription"/>
    <property type="evidence" value="ECO:0007669"/>
    <property type="project" value="UniProtKB-UniRule"/>
</dbReference>
<dbReference type="SMART" id="SM00490">
    <property type="entry name" value="HELICc"/>
    <property type="match status" value="1"/>
</dbReference>
<dbReference type="Gene3D" id="2.40.10.170">
    <property type="match status" value="1"/>
</dbReference>
<evidence type="ECO:0000256" key="7">
    <source>
        <dbReference type="ARBA" id="ARBA00022840"/>
    </source>
</evidence>
<dbReference type="Pfam" id="PF00271">
    <property type="entry name" value="Helicase_C"/>
    <property type="match status" value="1"/>
</dbReference>
<dbReference type="SMART" id="SM01058">
    <property type="entry name" value="CarD_TRCF"/>
    <property type="match status" value="1"/>
</dbReference>
<dbReference type="InterPro" id="IPR011545">
    <property type="entry name" value="DEAD/DEAH_box_helicase_dom"/>
</dbReference>
<dbReference type="HAMAP" id="MF_00969">
    <property type="entry name" value="TRCF"/>
    <property type="match status" value="1"/>
</dbReference>
<protein>
    <recommendedName>
        <fullName evidence="12 13">Transcription-repair-coupling factor</fullName>
        <shortName evidence="13">TRCF</shortName>
        <ecNumber evidence="13">3.6.4.-</ecNumber>
    </recommendedName>
</protein>
<evidence type="ECO:0000256" key="13">
    <source>
        <dbReference type="HAMAP-Rule" id="MF_00969"/>
    </source>
</evidence>
<comment type="caution">
    <text evidence="16">The sequence shown here is derived from an EMBL/GenBank/DDBJ whole genome shotgun (WGS) entry which is preliminary data.</text>
</comment>
<dbReference type="CDD" id="cd17991">
    <property type="entry name" value="DEXHc_TRCF"/>
    <property type="match status" value="1"/>
</dbReference>
<dbReference type="PROSITE" id="PS51192">
    <property type="entry name" value="HELICASE_ATP_BIND_1"/>
    <property type="match status" value="1"/>
</dbReference>
<dbReference type="Pfam" id="PF03461">
    <property type="entry name" value="TRCF"/>
    <property type="match status" value="1"/>
</dbReference>
<dbReference type="GO" id="GO:0003684">
    <property type="term" value="F:damaged DNA binding"/>
    <property type="evidence" value="ECO:0007669"/>
    <property type="project" value="InterPro"/>
</dbReference>
<dbReference type="InterPro" id="IPR041471">
    <property type="entry name" value="UvrB_inter"/>
</dbReference>
<dbReference type="NCBIfam" id="TIGR00580">
    <property type="entry name" value="mfd"/>
    <property type="match status" value="1"/>
</dbReference>
<feature type="domain" description="Helicase C-terminal" evidence="15">
    <location>
        <begin position="809"/>
        <end position="963"/>
    </location>
</feature>
<dbReference type="Proteomes" id="UP000071601">
    <property type="component" value="Unassembled WGS sequence"/>
</dbReference>
<reference evidence="16 17" key="1">
    <citation type="submission" date="2016-02" db="EMBL/GenBank/DDBJ databases">
        <authorList>
            <consortium name="Pathogen Informatics"/>
        </authorList>
    </citation>
    <scope>NUCLEOTIDE SEQUENCE [LARGE SCALE GENOMIC DNA]</scope>
    <source>
        <strain evidence="16 17">SS985</strain>
    </source>
</reference>
<gene>
    <name evidence="13 16" type="primary">mfd</name>
    <name evidence="16" type="ORF">ERS132525_01445</name>
</gene>
<dbReference type="GO" id="GO:0003678">
    <property type="term" value="F:DNA helicase activity"/>
    <property type="evidence" value="ECO:0007669"/>
    <property type="project" value="TreeGrafter"/>
</dbReference>
<dbReference type="GO" id="GO:0005737">
    <property type="term" value="C:cytoplasm"/>
    <property type="evidence" value="ECO:0007669"/>
    <property type="project" value="UniProtKB-SubCell"/>
</dbReference>
<dbReference type="RefSeq" id="WP_044684268.1">
    <property type="nucleotide sequence ID" value="NZ_CEGZ01000001.1"/>
</dbReference>
<dbReference type="SMART" id="SM00982">
    <property type="entry name" value="TRCF"/>
    <property type="match status" value="1"/>
</dbReference>
<dbReference type="Gene3D" id="3.40.50.11180">
    <property type="match status" value="1"/>
</dbReference>
<dbReference type="InterPro" id="IPR027417">
    <property type="entry name" value="P-loop_NTPase"/>
</dbReference>
<dbReference type="PROSITE" id="PS51194">
    <property type="entry name" value="HELICASE_CTER"/>
    <property type="match status" value="1"/>
</dbReference>
<evidence type="ECO:0000256" key="8">
    <source>
        <dbReference type="ARBA" id="ARBA00023125"/>
    </source>
</evidence>
<keyword evidence="8 13" id="KW-0238">DNA-binding</keyword>
<dbReference type="GO" id="GO:0005524">
    <property type="term" value="F:ATP binding"/>
    <property type="evidence" value="ECO:0007669"/>
    <property type="project" value="UniProtKB-UniRule"/>
</dbReference>
<evidence type="ECO:0000259" key="14">
    <source>
        <dbReference type="PROSITE" id="PS51192"/>
    </source>
</evidence>
<dbReference type="PANTHER" id="PTHR47964">
    <property type="entry name" value="ATP-DEPENDENT DNA HELICASE HOMOLOG RECG, CHLOROPLASTIC"/>
    <property type="match status" value="1"/>
</dbReference>
<dbReference type="InterPro" id="IPR004576">
    <property type="entry name" value="Mfd"/>
</dbReference>
<accession>A0AB33UC18</accession>
<dbReference type="InterPro" id="IPR005118">
    <property type="entry name" value="TRCF_C"/>
</dbReference>
<dbReference type="Pfam" id="PF17757">
    <property type="entry name" value="UvrB_inter"/>
    <property type="match status" value="1"/>
</dbReference>
<dbReference type="InterPro" id="IPR037235">
    <property type="entry name" value="TRCF-like_C_D7"/>
</dbReference>
<keyword evidence="2 13" id="KW-0963">Cytoplasm</keyword>
<dbReference type="InterPro" id="IPR001650">
    <property type="entry name" value="Helicase_C-like"/>
</dbReference>
<dbReference type="Pfam" id="PF21132">
    <property type="entry name" value="MFD_D3"/>
    <property type="match status" value="1"/>
</dbReference>
<evidence type="ECO:0000256" key="10">
    <source>
        <dbReference type="ARBA" id="ARBA00061104"/>
    </source>
</evidence>
<evidence type="ECO:0000313" key="17">
    <source>
        <dbReference type="Proteomes" id="UP000071601"/>
    </source>
</evidence>
<keyword evidence="7 13" id="KW-0067">ATP-binding</keyword>
<organism evidence="16 17">
    <name type="scientific">Streptococcus suis</name>
    <dbReference type="NCBI Taxonomy" id="1307"/>
    <lineage>
        <taxon>Bacteria</taxon>
        <taxon>Bacillati</taxon>
        <taxon>Bacillota</taxon>
        <taxon>Bacilli</taxon>
        <taxon>Lactobacillales</taxon>
        <taxon>Streptococcaceae</taxon>
        <taxon>Streptococcus</taxon>
    </lineage>
</organism>
<dbReference type="SUPFAM" id="SSF141259">
    <property type="entry name" value="CarD-like"/>
    <property type="match status" value="1"/>
</dbReference>
<evidence type="ECO:0000256" key="3">
    <source>
        <dbReference type="ARBA" id="ARBA00022741"/>
    </source>
</evidence>
<dbReference type="SMART" id="SM00487">
    <property type="entry name" value="DEXDc"/>
    <property type="match status" value="1"/>
</dbReference>
<dbReference type="InterPro" id="IPR036101">
    <property type="entry name" value="CarD-like/TRCF_RID_sf"/>
</dbReference>
<dbReference type="Pfam" id="PF00270">
    <property type="entry name" value="DEAD"/>
    <property type="match status" value="1"/>
</dbReference>
<evidence type="ECO:0000256" key="6">
    <source>
        <dbReference type="ARBA" id="ARBA00022806"/>
    </source>
</evidence>